<dbReference type="Proteomes" id="UP000255335">
    <property type="component" value="Unassembled WGS sequence"/>
</dbReference>
<evidence type="ECO:0000313" key="3">
    <source>
        <dbReference type="Proteomes" id="UP000255335"/>
    </source>
</evidence>
<keyword evidence="1" id="KW-0472">Membrane</keyword>
<name>A0A377JQ88_9HELI</name>
<dbReference type="AlphaFoldDB" id="A0A377JQ88"/>
<reference evidence="2 3" key="1">
    <citation type="submission" date="2018-06" db="EMBL/GenBank/DDBJ databases">
        <authorList>
            <consortium name="Pathogen Informatics"/>
            <person name="Doyle S."/>
        </authorList>
    </citation>
    <scope>NUCLEOTIDE SEQUENCE [LARGE SCALE GENOMIC DNA]</scope>
    <source>
        <strain evidence="2 3">NCTC12221</strain>
    </source>
</reference>
<evidence type="ECO:0000313" key="2">
    <source>
        <dbReference type="EMBL" id="STP09733.1"/>
    </source>
</evidence>
<organism evidence="2 3">
    <name type="scientific">Helicobacter cinaedi</name>
    <dbReference type="NCBI Taxonomy" id="213"/>
    <lineage>
        <taxon>Bacteria</taxon>
        <taxon>Pseudomonadati</taxon>
        <taxon>Campylobacterota</taxon>
        <taxon>Epsilonproteobacteria</taxon>
        <taxon>Campylobacterales</taxon>
        <taxon>Helicobacteraceae</taxon>
        <taxon>Helicobacter</taxon>
    </lineage>
</organism>
<keyword evidence="2" id="KW-0808">Transferase</keyword>
<evidence type="ECO:0000256" key="1">
    <source>
        <dbReference type="SAM" id="Phobius"/>
    </source>
</evidence>
<keyword evidence="2" id="KW-0012">Acyltransferase</keyword>
<keyword evidence="1" id="KW-0812">Transmembrane</keyword>
<feature type="transmembrane region" description="Helical" evidence="1">
    <location>
        <begin position="7"/>
        <end position="23"/>
    </location>
</feature>
<sequence>MNRLWKIAGFMPFVLVAFINAFVDLGHKITI</sequence>
<protein>
    <submittedName>
        <fullName evidence="2">Truncated 2-acyl-glycerophospho-ethanolamine acyltransferase</fullName>
        <ecNumber evidence="2">2.3.1.-</ecNumber>
    </submittedName>
</protein>
<proteinExistence type="predicted"/>
<accession>A0A377JQ88</accession>
<gene>
    <name evidence="2" type="ORF">NCTC12221_01179</name>
</gene>
<dbReference type="EMBL" id="UGHZ01000001">
    <property type="protein sequence ID" value="STP09733.1"/>
    <property type="molecule type" value="Genomic_DNA"/>
</dbReference>
<keyword evidence="1" id="KW-1133">Transmembrane helix</keyword>
<dbReference type="EC" id="2.3.1.-" evidence="2"/>
<dbReference type="GO" id="GO:0016746">
    <property type="term" value="F:acyltransferase activity"/>
    <property type="evidence" value="ECO:0007669"/>
    <property type="project" value="UniProtKB-KW"/>
</dbReference>